<gene>
    <name evidence="2" type="ORF">AKJ09_05457</name>
</gene>
<proteinExistence type="predicted"/>
<sequence>MVEGRGRSMLLERAEVGIGDVDGLYDEHPYDECHLSAYRARQRGTMIVEYIRYTIDADRANEFTSAYEKASASLRASPHCLSYELSRCTEAPESFILRIVWDSLEGHLQGFRKSAEFRPFLAAIQPYMPNIAEMRHYETTTIDWAR</sequence>
<dbReference type="STRING" id="1391654.AKJ09_05457"/>
<keyword evidence="3" id="KW-1185">Reference proteome</keyword>
<evidence type="ECO:0000313" key="2">
    <source>
        <dbReference type="EMBL" id="AKU98793.1"/>
    </source>
</evidence>
<dbReference type="InterPro" id="IPR007138">
    <property type="entry name" value="ABM_dom"/>
</dbReference>
<protein>
    <submittedName>
        <fullName evidence="2">Hemoglobin-like protein HbO</fullName>
    </submittedName>
</protein>
<dbReference type="InterPro" id="IPR011008">
    <property type="entry name" value="Dimeric_a/b-barrel"/>
</dbReference>
<dbReference type="PROSITE" id="PS51725">
    <property type="entry name" value="ABM"/>
    <property type="match status" value="1"/>
</dbReference>
<name>A0A0K1PZ48_9BACT</name>
<reference evidence="2 3" key="1">
    <citation type="submission" date="2015-08" db="EMBL/GenBank/DDBJ databases">
        <authorList>
            <person name="Babu N.S."/>
            <person name="Beckwith C.J."/>
            <person name="Beseler K.G."/>
            <person name="Brison A."/>
            <person name="Carone J.V."/>
            <person name="Caskin T.P."/>
            <person name="Diamond M."/>
            <person name="Durham M.E."/>
            <person name="Foxe J.M."/>
            <person name="Go M."/>
            <person name="Henderson B.A."/>
            <person name="Jones I.B."/>
            <person name="McGettigan J.A."/>
            <person name="Micheletti S.J."/>
            <person name="Nasrallah M.E."/>
            <person name="Ortiz D."/>
            <person name="Piller C.R."/>
            <person name="Privatt S.R."/>
            <person name="Schneider S.L."/>
            <person name="Sharp S."/>
            <person name="Smith T.C."/>
            <person name="Stanton J.D."/>
            <person name="Ullery H.E."/>
            <person name="Wilson R.J."/>
            <person name="Serrano M.G."/>
            <person name="Buck G."/>
            <person name="Lee V."/>
            <person name="Wang Y."/>
            <person name="Carvalho R."/>
            <person name="Voegtly L."/>
            <person name="Shi R."/>
            <person name="Duckworth R."/>
            <person name="Johnson A."/>
            <person name="Loviza R."/>
            <person name="Walstead R."/>
            <person name="Shah Z."/>
            <person name="Kiflezghi M."/>
            <person name="Wade K."/>
            <person name="Ball S.L."/>
            <person name="Bradley K.W."/>
            <person name="Asai D.J."/>
            <person name="Bowman C.A."/>
            <person name="Russell D.A."/>
            <person name="Pope W.H."/>
            <person name="Jacobs-Sera D."/>
            <person name="Hendrix R.W."/>
            <person name="Hatfull G.F."/>
        </authorList>
    </citation>
    <scope>NUCLEOTIDE SEQUENCE [LARGE SCALE GENOMIC DNA]</scope>
    <source>
        <strain evidence="2 3">DSM 27648</strain>
    </source>
</reference>
<organism evidence="2 3">
    <name type="scientific">Labilithrix luteola</name>
    <dbReference type="NCBI Taxonomy" id="1391654"/>
    <lineage>
        <taxon>Bacteria</taxon>
        <taxon>Pseudomonadati</taxon>
        <taxon>Myxococcota</taxon>
        <taxon>Polyangia</taxon>
        <taxon>Polyangiales</taxon>
        <taxon>Labilitrichaceae</taxon>
        <taxon>Labilithrix</taxon>
    </lineage>
</organism>
<dbReference type="Proteomes" id="UP000064967">
    <property type="component" value="Chromosome"/>
</dbReference>
<feature type="domain" description="ABM" evidence="1">
    <location>
        <begin position="47"/>
        <end position="142"/>
    </location>
</feature>
<dbReference type="KEGG" id="llu:AKJ09_05457"/>
<dbReference type="EMBL" id="CP012333">
    <property type="protein sequence ID" value="AKU98793.1"/>
    <property type="molecule type" value="Genomic_DNA"/>
</dbReference>
<dbReference type="Gene3D" id="3.30.70.100">
    <property type="match status" value="1"/>
</dbReference>
<evidence type="ECO:0000313" key="3">
    <source>
        <dbReference type="Proteomes" id="UP000064967"/>
    </source>
</evidence>
<dbReference type="Pfam" id="PF03992">
    <property type="entry name" value="ABM"/>
    <property type="match status" value="1"/>
</dbReference>
<evidence type="ECO:0000259" key="1">
    <source>
        <dbReference type="PROSITE" id="PS51725"/>
    </source>
</evidence>
<dbReference type="SUPFAM" id="SSF54909">
    <property type="entry name" value="Dimeric alpha+beta barrel"/>
    <property type="match status" value="1"/>
</dbReference>
<dbReference type="AlphaFoldDB" id="A0A0K1PZ48"/>
<accession>A0A0K1PZ48</accession>